<protein>
    <submittedName>
        <fullName evidence="2">Uncharacterized protein</fullName>
    </submittedName>
</protein>
<feature type="compositionally biased region" description="Acidic residues" evidence="1">
    <location>
        <begin position="238"/>
        <end position="253"/>
    </location>
</feature>
<feature type="compositionally biased region" description="Gly residues" evidence="1">
    <location>
        <begin position="178"/>
        <end position="189"/>
    </location>
</feature>
<sequence length="290" mass="29588">MLCDDAANEAFHPRDEPRAAFVHASRVVHVAQPRHVVGPVERPQQLEPFSHHRPQVLQLLGVAADVVSLPEHAPHDAVQRGQLEVIPERHEAADPLFGGDAAHHRGAVEQAGRPVGRDAARGEEVGRRDAAEEPPAAGGALERAVGEARGGEDLTGGARVGGHDGRGRAEAEGHELGPGRGAGGGGGEDAVGEAVSTGAAAEGEEAAEDGEAKGAVDGDAALAVPAVAPRDSAGGESPSEEGESEEGEEDGGNDDVRIFKEAVGAQEGREGEDPPVGVLADHPFSFLLGL</sequence>
<dbReference type="AlphaFoldDB" id="A0A059B7H7"/>
<feature type="compositionally biased region" description="Basic and acidic residues" evidence="1">
    <location>
        <begin position="161"/>
        <end position="177"/>
    </location>
</feature>
<name>A0A059B7H7_EUCGR</name>
<evidence type="ECO:0000313" key="2">
    <source>
        <dbReference type="EMBL" id="KCW62182.1"/>
    </source>
</evidence>
<dbReference type="EMBL" id="KK198760">
    <property type="protein sequence ID" value="KCW62182.1"/>
    <property type="molecule type" value="Genomic_DNA"/>
</dbReference>
<evidence type="ECO:0000256" key="1">
    <source>
        <dbReference type="SAM" id="MobiDB-lite"/>
    </source>
</evidence>
<feature type="region of interest" description="Disordered" evidence="1">
    <location>
        <begin position="106"/>
        <end position="280"/>
    </location>
</feature>
<dbReference type="Gramene" id="KCW62182">
    <property type="protein sequence ID" value="KCW62182"/>
    <property type="gene ID" value="EUGRSUZ_H04840"/>
</dbReference>
<proteinExistence type="predicted"/>
<gene>
    <name evidence="2" type="ORF">EUGRSUZ_H04840</name>
</gene>
<feature type="compositionally biased region" description="Low complexity" evidence="1">
    <location>
        <begin position="192"/>
        <end position="201"/>
    </location>
</feature>
<feature type="compositionally biased region" description="Basic and acidic residues" evidence="1">
    <location>
        <begin position="115"/>
        <end position="131"/>
    </location>
</feature>
<reference evidence="2" key="1">
    <citation type="submission" date="2013-07" db="EMBL/GenBank/DDBJ databases">
        <title>The genome of Eucalyptus grandis.</title>
        <authorList>
            <person name="Schmutz J."/>
            <person name="Hayes R."/>
            <person name="Myburg A."/>
            <person name="Tuskan G."/>
            <person name="Grattapaglia D."/>
            <person name="Rokhsar D.S."/>
        </authorList>
    </citation>
    <scope>NUCLEOTIDE SEQUENCE</scope>
    <source>
        <tissue evidence="2">Leaf extractions</tissue>
    </source>
</reference>
<organism evidence="2">
    <name type="scientific">Eucalyptus grandis</name>
    <name type="common">Flooded gum</name>
    <dbReference type="NCBI Taxonomy" id="71139"/>
    <lineage>
        <taxon>Eukaryota</taxon>
        <taxon>Viridiplantae</taxon>
        <taxon>Streptophyta</taxon>
        <taxon>Embryophyta</taxon>
        <taxon>Tracheophyta</taxon>
        <taxon>Spermatophyta</taxon>
        <taxon>Magnoliopsida</taxon>
        <taxon>eudicotyledons</taxon>
        <taxon>Gunneridae</taxon>
        <taxon>Pentapetalae</taxon>
        <taxon>rosids</taxon>
        <taxon>malvids</taxon>
        <taxon>Myrtales</taxon>
        <taxon>Myrtaceae</taxon>
        <taxon>Myrtoideae</taxon>
        <taxon>Eucalypteae</taxon>
        <taxon>Eucalyptus</taxon>
    </lineage>
</organism>
<dbReference type="InParanoid" id="A0A059B7H7"/>
<accession>A0A059B7H7</accession>
<feature type="compositionally biased region" description="Low complexity" evidence="1">
    <location>
        <begin position="133"/>
        <end position="143"/>
    </location>
</feature>